<evidence type="ECO:0000256" key="2">
    <source>
        <dbReference type="ARBA" id="ARBA00022980"/>
    </source>
</evidence>
<evidence type="ECO:0000256" key="3">
    <source>
        <dbReference type="ARBA" id="ARBA00023274"/>
    </source>
</evidence>
<keyword evidence="2 8" id="KW-0689">Ribosomal protein</keyword>
<name>A0A1F8DJ16_9BACT</name>
<comment type="caution">
    <text evidence="8">The sequence shown here is derived from an EMBL/GenBank/DDBJ whole genome shotgun (WGS) entry which is preliminary data.</text>
</comment>
<dbReference type="GO" id="GO:0003735">
    <property type="term" value="F:structural constituent of ribosome"/>
    <property type="evidence" value="ECO:0007669"/>
    <property type="project" value="InterPro"/>
</dbReference>
<dbReference type="GO" id="GO:0016740">
    <property type="term" value="F:transferase activity"/>
    <property type="evidence" value="ECO:0007669"/>
    <property type="project" value="InterPro"/>
</dbReference>
<evidence type="ECO:0000313" key="8">
    <source>
        <dbReference type="EMBL" id="OGM88600.1"/>
    </source>
</evidence>
<dbReference type="NCBIfam" id="TIGR01171">
    <property type="entry name" value="rplB_bact"/>
    <property type="match status" value="1"/>
</dbReference>
<dbReference type="GO" id="GO:0015934">
    <property type="term" value="C:large ribosomal subunit"/>
    <property type="evidence" value="ECO:0007669"/>
    <property type="project" value="InterPro"/>
</dbReference>
<dbReference type="InterPro" id="IPR012340">
    <property type="entry name" value="NA-bd_OB-fold"/>
</dbReference>
<dbReference type="PIRSF" id="PIRSF002158">
    <property type="entry name" value="Ribosomal_L2"/>
    <property type="match status" value="1"/>
</dbReference>
<organism evidence="8 9">
    <name type="scientific">Candidatus Woesebacteria bacterium RIFOXYD1_FULL_43_18</name>
    <dbReference type="NCBI Taxonomy" id="1802551"/>
    <lineage>
        <taxon>Bacteria</taxon>
        <taxon>Candidatus Woeseibacteriota</taxon>
    </lineage>
</organism>
<dbReference type="SUPFAM" id="SSF50249">
    <property type="entry name" value="Nucleic acid-binding proteins"/>
    <property type="match status" value="1"/>
</dbReference>
<dbReference type="InterPro" id="IPR008991">
    <property type="entry name" value="Translation_prot_SH3-like_sf"/>
</dbReference>
<dbReference type="Pfam" id="PF03947">
    <property type="entry name" value="Ribosomal_L2_C"/>
    <property type="match status" value="1"/>
</dbReference>
<dbReference type="InterPro" id="IPR002171">
    <property type="entry name" value="Ribosomal_uL2"/>
</dbReference>
<dbReference type="FunFam" id="2.30.30.30:FF:000001">
    <property type="entry name" value="50S ribosomal protein L2"/>
    <property type="match status" value="1"/>
</dbReference>
<dbReference type="PANTHER" id="PTHR13691:SF5">
    <property type="entry name" value="LARGE RIBOSOMAL SUBUNIT PROTEIN UL2M"/>
    <property type="match status" value="1"/>
</dbReference>
<dbReference type="InterPro" id="IPR014722">
    <property type="entry name" value="Rib_uL2_dom2"/>
</dbReference>
<dbReference type="Gene3D" id="4.10.950.10">
    <property type="entry name" value="Ribosomal protein L2, domain 3"/>
    <property type="match status" value="1"/>
</dbReference>
<dbReference type="InterPro" id="IPR014726">
    <property type="entry name" value="Ribosomal_uL2_dom3"/>
</dbReference>
<gene>
    <name evidence="8" type="ORF">A2573_03265</name>
</gene>
<dbReference type="Gene3D" id="2.30.30.30">
    <property type="match status" value="1"/>
</dbReference>
<sequence>MKKLKTILPKQSGRSRGRVTVRHQGGREKRFLRLIDAKRSKKDVWGRVLAIEYDPNRNAEVALILYEDGERRYIICPEGLTVGAKVIASEVAPVEVGNALPLKAIPVGTAIHNIEIYKGKGGQMVKGAGSAATVFGKDETWVLVKLPSGEIRRFDPECIAEIGQVGNIDAKHEVLHKAGRVRHMGIRPSVRGTAMNPHSHPHGGGEGRSGVGMKYPKTVYGRRAVGKTRNKKKYSNRLIIQRRGGKAILG</sequence>
<proteinExistence type="inferred from homology"/>
<dbReference type="GO" id="GO:0003723">
    <property type="term" value="F:RNA binding"/>
    <property type="evidence" value="ECO:0007669"/>
    <property type="project" value="InterPro"/>
</dbReference>
<evidence type="ECO:0000256" key="5">
    <source>
        <dbReference type="SAM" id="MobiDB-lite"/>
    </source>
</evidence>
<comment type="similarity">
    <text evidence="1">Belongs to the universal ribosomal protein uL2 family.</text>
</comment>
<dbReference type="EMBL" id="MGIL01000007">
    <property type="protein sequence ID" value="OGM88600.1"/>
    <property type="molecule type" value="Genomic_DNA"/>
</dbReference>
<evidence type="ECO:0000259" key="6">
    <source>
        <dbReference type="SMART" id="SM01382"/>
    </source>
</evidence>
<evidence type="ECO:0000313" key="9">
    <source>
        <dbReference type="Proteomes" id="UP000177596"/>
    </source>
</evidence>
<feature type="domain" description="Large ribosomal subunit protein uL2 C-terminal" evidence="6">
    <location>
        <begin position="94"/>
        <end position="223"/>
    </location>
</feature>
<dbReference type="SMART" id="SM01382">
    <property type="entry name" value="Ribosomal_L2_C"/>
    <property type="match status" value="1"/>
</dbReference>
<feature type="domain" description="Large ribosomal subunit protein uL2 RNA-binding" evidence="7">
    <location>
        <begin position="13"/>
        <end position="88"/>
    </location>
</feature>
<dbReference type="InterPro" id="IPR022666">
    <property type="entry name" value="Ribosomal_uL2_RNA-bd_dom"/>
</dbReference>
<dbReference type="Pfam" id="PF00181">
    <property type="entry name" value="Ribosomal_L2_N"/>
    <property type="match status" value="1"/>
</dbReference>
<protein>
    <recommendedName>
        <fullName evidence="4">50S ribosomal protein L2</fullName>
    </recommendedName>
</protein>
<feature type="region of interest" description="Disordered" evidence="5">
    <location>
        <begin position="191"/>
        <end position="213"/>
    </location>
</feature>
<dbReference type="InterPro" id="IPR022669">
    <property type="entry name" value="Ribosomal_uL2_C"/>
</dbReference>
<keyword evidence="3" id="KW-0687">Ribonucleoprotein</keyword>
<reference evidence="8 9" key="1">
    <citation type="journal article" date="2016" name="Nat. Commun.">
        <title>Thousands of microbial genomes shed light on interconnected biogeochemical processes in an aquifer system.</title>
        <authorList>
            <person name="Anantharaman K."/>
            <person name="Brown C.T."/>
            <person name="Hug L.A."/>
            <person name="Sharon I."/>
            <person name="Castelle C.J."/>
            <person name="Probst A.J."/>
            <person name="Thomas B.C."/>
            <person name="Singh A."/>
            <person name="Wilkins M.J."/>
            <person name="Karaoz U."/>
            <person name="Brodie E.L."/>
            <person name="Williams K.H."/>
            <person name="Hubbard S.S."/>
            <person name="Banfield J.F."/>
        </authorList>
    </citation>
    <scope>NUCLEOTIDE SEQUENCE [LARGE SCALE GENOMIC DNA]</scope>
</reference>
<accession>A0A1F8DJ16</accession>
<dbReference type="Gene3D" id="2.40.50.140">
    <property type="entry name" value="Nucleic acid-binding proteins"/>
    <property type="match status" value="1"/>
</dbReference>
<dbReference type="GO" id="GO:0006412">
    <property type="term" value="P:translation"/>
    <property type="evidence" value="ECO:0007669"/>
    <property type="project" value="InterPro"/>
</dbReference>
<dbReference type="Proteomes" id="UP000177596">
    <property type="component" value="Unassembled WGS sequence"/>
</dbReference>
<evidence type="ECO:0000256" key="1">
    <source>
        <dbReference type="ARBA" id="ARBA00005636"/>
    </source>
</evidence>
<evidence type="ECO:0000256" key="4">
    <source>
        <dbReference type="ARBA" id="ARBA00035459"/>
    </source>
</evidence>
<dbReference type="SMART" id="SM01383">
    <property type="entry name" value="Ribosomal_L2"/>
    <property type="match status" value="1"/>
</dbReference>
<dbReference type="PANTHER" id="PTHR13691">
    <property type="entry name" value="RIBOSOMAL PROTEIN L2"/>
    <property type="match status" value="1"/>
</dbReference>
<dbReference type="InterPro" id="IPR005880">
    <property type="entry name" value="Ribosomal_uL2_bac/org-type"/>
</dbReference>
<evidence type="ECO:0000259" key="7">
    <source>
        <dbReference type="SMART" id="SM01383"/>
    </source>
</evidence>
<dbReference type="AlphaFoldDB" id="A0A1F8DJ16"/>
<dbReference type="SUPFAM" id="SSF50104">
    <property type="entry name" value="Translation proteins SH3-like domain"/>
    <property type="match status" value="1"/>
</dbReference>